<evidence type="ECO:0000313" key="3">
    <source>
        <dbReference type="EMBL" id="MFD1432191.1"/>
    </source>
</evidence>
<dbReference type="EMBL" id="JBHTOG010000026">
    <property type="protein sequence ID" value="MFD1432191.1"/>
    <property type="molecule type" value="Genomic_DNA"/>
</dbReference>
<dbReference type="Proteomes" id="UP001597192">
    <property type="component" value="Unassembled WGS sequence"/>
</dbReference>
<name>A0ABW4CR84_9LACO</name>
<evidence type="ECO:0000256" key="1">
    <source>
        <dbReference type="ARBA" id="ARBA00022801"/>
    </source>
</evidence>
<evidence type="ECO:0000313" key="4">
    <source>
        <dbReference type="Proteomes" id="UP001597192"/>
    </source>
</evidence>
<dbReference type="Gene3D" id="3.40.50.1820">
    <property type="entry name" value="alpha/beta hydrolase"/>
    <property type="match status" value="1"/>
</dbReference>
<dbReference type="RefSeq" id="WP_125696750.1">
    <property type="nucleotide sequence ID" value="NZ_JBHTOG010000026.1"/>
</dbReference>
<dbReference type="SUPFAM" id="SSF53474">
    <property type="entry name" value="alpha/beta-Hydrolases"/>
    <property type="match status" value="1"/>
</dbReference>
<feature type="domain" description="Alpha/beta hydrolase fold-3" evidence="2">
    <location>
        <begin position="43"/>
        <end position="237"/>
    </location>
</feature>
<dbReference type="InterPro" id="IPR050300">
    <property type="entry name" value="GDXG_lipolytic_enzyme"/>
</dbReference>
<dbReference type="GO" id="GO:0016787">
    <property type="term" value="F:hydrolase activity"/>
    <property type="evidence" value="ECO:0007669"/>
    <property type="project" value="UniProtKB-KW"/>
</dbReference>
<sequence length="272" mass="29215">MQTFVKTIKTALSDSAKVYGYVLDNSAEMAPNRQRKTIVLCPGGGYVMTSDREAEPVAMQFLALDCNVFILRYSVAPARYPVALLELAETMRLVRANAADWHVDPDRIVVAGFSAGGHLAADLAVEWDRDLATEYGFDPAAIKPNGLFLGYSVISSGQFAHQGSIEALLGDKYGDDALMTKVSLEKQVTASAPASFIWCTATDDTVPMENSLLFTSALHQAGVSVELHIFPQGGHGLSLGTAVTAIADNGYGIQPQVDQWPALFASWLANNI</sequence>
<dbReference type="Pfam" id="PF07859">
    <property type="entry name" value="Abhydrolase_3"/>
    <property type="match status" value="1"/>
</dbReference>
<gene>
    <name evidence="3" type="ORF">ACFQ47_05775</name>
</gene>
<protein>
    <submittedName>
        <fullName evidence="3">Alpha/beta hydrolase</fullName>
    </submittedName>
</protein>
<comment type="caution">
    <text evidence="3">The sequence shown here is derived from an EMBL/GenBank/DDBJ whole genome shotgun (WGS) entry which is preliminary data.</text>
</comment>
<reference evidence="4" key="1">
    <citation type="journal article" date="2019" name="Int. J. Syst. Evol. Microbiol.">
        <title>The Global Catalogue of Microorganisms (GCM) 10K type strain sequencing project: providing services to taxonomists for standard genome sequencing and annotation.</title>
        <authorList>
            <consortium name="The Broad Institute Genomics Platform"/>
            <consortium name="The Broad Institute Genome Sequencing Center for Infectious Disease"/>
            <person name="Wu L."/>
            <person name="Ma J."/>
        </authorList>
    </citation>
    <scope>NUCLEOTIDE SEQUENCE [LARGE SCALE GENOMIC DNA]</scope>
    <source>
        <strain evidence="4">CCM 8947</strain>
    </source>
</reference>
<organism evidence="3 4">
    <name type="scientific">Lacticaseibacillus yichunensis</name>
    <dbReference type="NCBI Taxonomy" id="2486015"/>
    <lineage>
        <taxon>Bacteria</taxon>
        <taxon>Bacillati</taxon>
        <taxon>Bacillota</taxon>
        <taxon>Bacilli</taxon>
        <taxon>Lactobacillales</taxon>
        <taxon>Lactobacillaceae</taxon>
        <taxon>Lacticaseibacillus</taxon>
    </lineage>
</organism>
<dbReference type="PANTHER" id="PTHR48081:SF6">
    <property type="entry name" value="PEPTIDASE S9 PROLYL OLIGOPEPTIDASE CATALYTIC DOMAIN-CONTAINING PROTEIN"/>
    <property type="match status" value="1"/>
</dbReference>
<accession>A0ABW4CR84</accession>
<dbReference type="InterPro" id="IPR029058">
    <property type="entry name" value="AB_hydrolase_fold"/>
</dbReference>
<proteinExistence type="predicted"/>
<keyword evidence="1 3" id="KW-0378">Hydrolase</keyword>
<evidence type="ECO:0000259" key="2">
    <source>
        <dbReference type="Pfam" id="PF07859"/>
    </source>
</evidence>
<dbReference type="InterPro" id="IPR013094">
    <property type="entry name" value="AB_hydrolase_3"/>
</dbReference>
<dbReference type="PANTHER" id="PTHR48081">
    <property type="entry name" value="AB HYDROLASE SUPERFAMILY PROTEIN C4A8.06C"/>
    <property type="match status" value="1"/>
</dbReference>
<keyword evidence="4" id="KW-1185">Reference proteome</keyword>